<keyword evidence="2" id="KW-1185">Reference proteome</keyword>
<comment type="caution">
    <text evidence="1">The sequence shown here is derived from an EMBL/GenBank/DDBJ whole genome shotgun (WGS) entry which is preliminary data.</text>
</comment>
<evidence type="ECO:0000313" key="1">
    <source>
        <dbReference type="EMBL" id="KAL3625606.1"/>
    </source>
</evidence>
<dbReference type="Proteomes" id="UP001632038">
    <property type="component" value="Unassembled WGS sequence"/>
</dbReference>
<gene>
    <name evidence="1" type="ORF">CASFOL_030551</name>
</gene>
<organism evidence="1 2">
    <name type="scientific">Castilleja foliolosa</name>
    <dbReference type="NCBI Taxonomy" id="1961234"/>
    <lineage>
        <taxon>Eukaryota</taxon>
        <taxon>Viridiplantae</taxon>
        <taxon>Streptophyta</taxon>
        <taxon>Embryophyta</taxon>
        <taxon>Tracheophyta</taxon>
        <taxon>Spermatophyta</taxon>
        <taxon>Magnoliopsida</taxon>
        <taxon>eudicotyledons</taxon>
        <taxon>Gunneridae</taxon>
        <taxon>Pentapetalae</taxon>
        <taxon>asterids</taxon>
        <taxon>lamiids</taxon>
        <taxon>Lamiales</taxon>
        <taxon>Orobanchaceae</taxon>
        <taxon>Pedicularideae</taxon>
        <taxon>Castillejinae</taxon>
        <taxon>Castilleja</taxon>
    </lineage>
</organism>
<sequence length="97" mass="11150">MLQTVLCPSSQRATKFTGVGKMCTTTEYVARIIRFRQMLVKGVKKLNDLGVFSGLRWKRKTGWLRQEGAGYVGEDVESVVYKLLKRLTIMWQLHNKA</sequence>
<dbReference type="AlphaFoldDB" id="A0ABD3C8D5"/>
<evidence type="ECO:0000313" key="2">
    <source>
        <dbReference type="Proteomes" id="UP001632038"/>
    </source>
</evidence>
<accession>A0ABD3C8D5</accession>
<proteinExistence type="predicted"/>
<dbReference type="EMBL" id="JAVIJP010000050">
    <property type="protein sequence ID" value="KAL3625606.1"/>
    <property type="molecule type" value="Genomic_DNA"/>
</dbReference>
<reference evidence="2" key="1">
    <citation type="journal article" date="2024" name="IScience">
        <title>Strigolactones Initiate the Formation of Haustorium-like Structures in Castilleja.</title>
        <authorList>
            <person name="Buerger M."/>
            <person name="Peterson D."/>
            <person name="Chory J."/>
        </authorList>
    </citation>
    <scope>NUCLEOTIDE SEQUENCE [LARGE SCALE GENOMIC DNA]</scope>
</reference>
<protein>
    <submittedName>
        <fullName evidence="1">Uncharacterized protein</fullName>
    </submittedName>
</protein>
<name>A0ABD3C8D5_9LAMI</name>